<organism evidence="2 3">
    <name type="scientific">Pelagibacterium lentulum</name>
    <dbReference type="NCBI Taxonomy" id="2029865"/>
    <lineage>
        <taxon>Bacteria</taxon>
        <taxon>Pseudomonadati</taxon>
        <taxon>Pseudomonadota</taxon>
        <taxon>Alphaproteobacteria</taxon>
        <taxon>Hyphomicrobiales</taxon>
        <taxon>Devosiaceae</taxon>
        <taxon>Pelagibacterium</taxon>
    </lineage>
</organism>
<evidence type="ECO:0000313" key="3">
    <source>
        <dbReference type="Proteomes" id="UP000596977"/>
    </source>
</evidence>
<feature type="domain" description="Neutral/alkaline non-lysosomal ceramidase N-terminal" evidence="1">
    <location>
        <begin position="3"/>
        <end position="186"/>
    </location>
</feature>
<evidence type="ECO:0000259" key="1">
    <source>
        <dbReference type="Pfam" id="PF04734"/>
    </source>
</evidence>
<evidence type="ECO:0000313" key="2">
    <source>
        <dbReference type="EMBL" id="GGA62047.1"/>
    </source>
</evidence>
<dbReference type="RefSeq" id="WP_127071547.1">
    <property type="nucleotide sequence ID" value="NZ_BMKB01000008.1"/>
</dbReference>
<dbReference type="AlphaFoldDB" id="A0A916RMT5"/>
<reference evidence="2 3" key="1">
    <citation type="journal article" date="2014" name="Int. J. Syst. Evol. Microbiol.">
        <title>Complete genome sequence of Corynebacterium casei LMG S-19264T (=DSM 44701T), isolated from a smear-ripened cheese.</title>
        <authorList>
            <consortium name="US DOE Joint Genome Institute (JGI-PGF)"/>
            <person name="Walter F."/>
            <person name="Albersmeier A."/>
            <person name="Kalinowski J."/>
            <person name="Ruckert C."/>
        </authorList>
    </citation>
    <scope>NUCLEOTIDE SEQUENCE [LARGE SCALE GENOMIC DNA]</scope>
    <source>
        <strain evidence="2 3">CGMCC 1.15896</strain>
    </source>
</reference>
<comment type="caution">
    <text evidence="2">The sequence shown here is derived from an EMBL/GenBank/DDBJ whole genome shotgun (WGS) entry which is preliminary data.</text>
</comment>
<dbReference type="OrthoDB" id="622550at2"/>
<proteinExistence type="predicted"/>
<dbReference type="InterPro" id="IPR031329">
    <property type="entry name" value="NEUT/ALK_ceramidase_N"/>
</dbReference>
<sequence>MVRVGVSVVDITPPVGLAMTGFGARTLPAEGVHDPLTARALVIGDTAIVVADVLGIEAAMSERIRTRCGLPASAVVVAAVHNHGGPVSMAGRLGADADPDYLSVLESGCVEAITRAHESSVEASLHFGYGVDPDIARNRRHADGAVDRSLPVLVACNQAGEAIAVLTSYACHPVVLDATNLLWTADYPYFLRTEIEKAFPGAVCLFLTGCAGDLNTGHSAHASLSLTKNSARTFEAAQDIGRAIATCAIAAKLEPIAEPEVAFAEEFVRLDFERREVEPLHLLAQQWEAGAENASSQQSLVLPIWARWARRFAEDPLVPISVRVSALRWGGLGLVALPGEIFAETSIDIRCLSNLSGFVICYADDNPGYIAPESEYTSGGYEVDEAHRYYGMPATFAKGSAEKLVGAASRALAAAQNYKQAE</sequence>
<accession>A0A916RMT5</accession>
<dbReference type="EMBL" id="BMKB01000008">
    <property type="protein sequence ID" value="GGA62047.1"/>
    <property type="molecule type" value="Genomic_DNA"/>
</dbReference>
<keyword evidence="3" id="KW-1185">Reference proteome</keyword>
<protein>
    <recommendedName>
        <fullName evidence="1">Neutral/alkaline non-lysosomal ceramidase N-terminal domain-containing protein</fullName>
    </recommendedName>
</protein>
<dbReference type="Pfam" id="PF04734">
    <property type="entry name" value="Ceramidase_alk"/>
    <property type="match status" value="1"/>
</dbReference>
<dbReference type="Proteomes" id="UP000596977">
    <property type="component" value="Unassembled WGS sequence"/>
</dbReference>
<gene>
    <name evidence="2" type="ORF">GCM10011499_35470</name>
</gene>
<name>A0A916RMT5_9HYPH</name>